<evidence type="ECO:0000256" key="2">
    <source>
        <dbReference type="ARBA" id="ARBA00022491"/>
    </source>
</evidence>
<dbReference type="AlphaFoldDB" id="A0A9Q0MN23"/>
<comment type="subcellular location">
    <subcellularLocation>
        <location evidence="1">Nucleus</location>
    </subcellularLocation>
</comment>
<comment type="caution">
    <text evidence="6">The sequence shown here is derived from an EMBL/GenBank/DDBJ whole genome shotgun (WGS) entry which is preliminary data.</text>
</comment>
<evidence type="ECO:0000313" key="6">
    <source>
        <dbReference type="EMBL" id="KAJ6633241.1"/>
    </source>
</evidence>
<dbReference type="SMART" id="SM01401">
    <property type="entry name" value="Sds3"/>
    <property type="match status" value="1"/>
</dbReference>
<proteinExistence type="predicted"/>
<gene>
    <name evidence="6" type="primary">BRMS1L</name>
    <name evidence="6" type="ORF">Bhyg_16577</name>
</gene>
<reference evidence="6" key="1">
    <citation type="submission" date="2022-07" db="EMBL/GenBank/DDBJ databases">
        <authorList>
            <person name="Trinca V."/>
            <person name="Uliana J.V.C."/>
            <person name="Torres T.T."/>
            <person name="Ward R.J."/>
            <person name="Monesi N."/>
        </authorList>
    </citation>
    <scope>NUCLEOTIDE SEQUENCE</scope>
    <source>
        <strain evidence="6">HSMRA1968</strain>
        <tissue evidence="6">Whole embryos</tissue>
    </source>
</reference>
<dbReference type="EMBL" id="WJQU01002133">
    <property type="protein sequence ID" value="KAJ6633241.1"/>
    <property type="molecule type" value="Genomic_DNA"/>
</dbReference>
<dbReference type="OrthoDB" id="20886at2759"/>
<evidence type="ECO:0000313" key="7">
    <source>
        <dbReference type="Proteomes" id="UP001151699"/>
    </source>
</evidence>
<keyword evidence="3" id="KW-0805">Transcription regulation</keyword>
<organism evidence="6 7">
    <name type="scientific">Pseudolycoriella hygida</name>
    <dbReference type="NCBI Taxonomy" id="35572"/>
    <lineage>
        <taxon>Eukaryota</taxon>
        <taxon>Metazoa</taxon>
        <taxon>Ecdysozoa</taxon>
        <taxon>Arthropoda</taxon>
        <taxon>Hexapoda</taxon>
        <taxon>Insecta</taxon>
        <taxon>Pterygota</taxon>
        <taxon>Neoptera</taxon>
        <taxon>Endopterygota</taxon>
        <taxon>Diptera</taxon>
        <taxon>Nematocera</taxon>
        <taxon>Sciaroidea</taxon>
        <taxon>Sciaridae</taxon>
        <taxon>Pseudolycoriella</taxon>
    </lineage>
</organism>
<evidence type="ECO:0000256" key="1">
    <source>
        <dbReference type="ARBA" id="ARBA00004123"/>
    </source>
</evidence>
<keyword evidence="2" id="KW-0678">Repressor</keyword>
<evidence type="ECO:0000256" key="3">
    <source>
        <dbReference type="ARBA" id="ARBA00023015"/>
    </source>
</evidence>
<dbReference type="GO" id="GO:0010468">
    <property type="term" value="P:regulation of gene expression"/>
    <property type="evidence" value="ECO:0007669"/>
    <property type="project" value="UniProtKB-ARBA"/>
</dbReference>
<dbReference type="Gene3D" id="1.20.5.1500">
    <property type="match status" value="1"/>
</dbReference>
<sequence length="168" mass="19860">DLEKQFAILREQLYQERINQVDMEITEIRNGKSKEYLAPLQRLSENMHTRLEVAGILRRLRMENISHKYESEEQAARQNYESEKQLSKDMIYDELIDKIRRLEEDRHNVDISWADWGTSARTSKVRGPGRKKAVTVSGPYIVYMLTEEDIMEDWKIIRKALKRAGSTT</sequence>
<accession>A0A9Q0MN23</accession>
<keyword evidence="7" id="KW-1185">Reference proteome</keyword>
<name>A0A9Q0MN23_9DIPT</name>
<dbReference type="PANTHER" id="PTHR21964">
    <property type="entry name" value="BREAST CANCER METASTASIS-SUPPRESSOR 1"/>
    <property type="match status" value="1"/>
</dbReference>
<dbReference type="Proteomes" id="UP001151699">
    <property type="component" value="Unassembled WGS sequence"/>
</dbReference>
<keyword evidence="5" id="KW-0539">Nucleus</keyword>
<dbReference type="GO" id="GO:0005654">
    <property type="term" value="C:nucleoplasm"/>
    <property type="evidence" value="ECO:0007669"/>
    <property type="project" value="UniProtKB-ARBA"/>
</dbReference>
<evidence type="ECO:0000256" key="4">
    <source>
        <dbReference type="ARBA" id="ARBA00023163"/>
    </source>
</evidence>
<dbReference type="InterPro" id="IPR013907">
    <property type="entry name" value="Sds3"/>
</dbReference>
<keyword evidence="4" id="KW-0804">Transcription</keyword>
<feature type="non-terminal residue" evidence="6">
    <location>
        <position position="168"/>
    </location>
</feature>
<protein>
    <submittedName>
        <fullName evidence="6">Breast cancer metastasis-suppressor 1-like protein</fullName>
    </submittedName>
</protein>
<dbReference type="Pfam" id="PF08598">
    <property type="entry name" value="Sds3"/>
    <property type="match status" value="1"/>
</dbReference>
<evidence type="ECO:0000256" key="5">
    <source>
        <dbReference type="ARBA" id="ARBA00023242"/>
    </source>
</evidence>